<dbReference type="InterPro" id="IPR050950">
    <property type="entry name" value="HTH-type_LysR_regulators"/>
</dbReference>
<dbReference type="InterPro" id="IPR036388">
    <property type="entry name" value="WH-like_DNA-bd_sf"/>
</dbReference>
<evidence type="ECO:0000313" key="6">
    <source>
        <dbReference type="EMBL" id="NZA37200.1"/>
    </source>
</evidence>
<dbReference type="GO" id="GO:0005829">
    <property type="term" value="C:cytosol"/>
    <property type="evidence" value="ECO:0007669"/>
    <property type="project" value="TreeGrafter"/>
</dbReference>
<evidence type="ECO:0000256" key="3">
    <source>
        <dbReference type="ARBA" id="ARBA00023125"/>
    </source>
</evidence>
<dbReference type="GO" id="GO:0003700">
    <property type="term" value="F:DNA-binding transcription factor activity"/>
    <property type="evidence" value="ECO:0007669"/>
    <property type="project" value="InterPro"/>
</dbReference>
<gene>
    <name evidence="6" type="ORF">H0N91_03345</name>
</gene>
<dbReference type="PANTHER" id="PTHR30419:SF8">
    <property type="entry name" value="NITROGEN ASSIMILATION TRANSCRIPTIONAL ACTIVATOR-RELATED"/>
    <property type="match status" value="1"/>
</dbReference>
<organism evidence="6 7">
    <name type="scientific">Eubacterium callanderi</name>
    <dbReference type="NCBI Taxonomy" id="53442"/>
    <lineage>
        <taxon>Bacteria</taxon>
        <taxon>Bacillati</taxon>
        <taxon>Bacillota</taxon>
        <taxon>Clostridia</taxon>
        <taxon>Eubacteriales</taxon>
        <taxon>Eubacteriaceae</taxon>
        <taxon>Eubacterium</taxon>
    </lineage>
</organism>
<dbReference type="PANTHER" id="PTHR30419">
    <property type="entry name" value="HTH-TYPE TRANSCRIPTIONAL REGULATOR YBHD"/>
    <property type="match status" value="1"/>
</dbReference>
<keyword evidence="2" id="KW-0805">Transcription regulation</keyword>
<dbReference type="InterPro" id="IPR036390">
    <property type="entry name" value="WH_DNA-bd_sf"/>
</dbReference>
<sequence length="295" mass="34202">MEFKTLQYFLAVVREENISRAAEVLHITQPALSRYMSQLEEELGTQLFIRGRHLTLTDAGIMLRRRAEEVISLIEKIENEFEEQSEMDGLISIGAGGLNASRMLPPIIENFRQKYPKVQFHFYTNSAEHIKERIEQGLLDFGLLMEPIDVSKYDYIRMKEKEKWGLLMRVDSPLAVKPYITKEDLYGIPLMTTDRVSVQKEFENWFGDEIGKLDIFMTFNIITNAMMFVSSGLNYALTIEGAVNMFDKEQLTFRPLYPELSASSVLVWKKFHPNFGAAGKFLEHLKSMRKNYTNI</sequence>
<dbReference type="SUPFAM" id="SSF53850">
    <property type="entry name" value="Periplasmic binding protein-like II"/>
    <property type="match status" value="1"/>
</dbReference>
<dbReference type="Proteomes" id="UP000586254">
    <property type="component" value="Unassembled WGS sequence"/>
</dbReference>
<accession>A0A853JLZ0</accession>
<dbReference type="Gene3D" id="3.40.190.290">
    <property type="match status" value="1"/>
</dbReference>
<dbReference type="Pfam" id="PF03466">
    <property type="entry name" value="LysR_substrate"/>
    <property type="match status" value="1"/>
</dbReference>
<dbReference type="AlphaFoldDB" id="A0A853JLZ0"/>
<dbReference type="GO" id="GO:0003677">
    <property type="term" value="F:DNA binding"/>
    <property type="evidence" value="ECO:0007669"/>
    <property type="project" value="UniProtKB-KW"/>
</dbReference>
<keyword evidence="3" id="KW-0238">DNA-binding</keyword>
<proteinExistence type="inferred from homology"/>
<name>A0A853JLZ0_9FIRM</name>
<evidence type="ECO:0000256" key="2">
    <source>
        <dbReference type="ARBA" id="ARBA00023015"/>
    </source>
</evidence>
<dbReference type="RefSeq" id="WP_180492939.1">
    <property type="nucleotide sequence ID" value="NZ_JACCKS010000003.1"/>
</dbReference>
<evidence type="ECO:0000259" key="5">
    <source>
        <dbReference type="PROSITE" id="PS50931"/>
    </source>
</evidence>
<dbReference type="Pfam" id="PF00126">
    <property type="entry name" value="HTH_1"/>
    <property type="match status" value="1"/>
</dbReference>
<evidence type="ECO:0000256" key="4">
    <source>
        <dbReference type="ARBA" id="ARBA00023163"/>
    </source>
</evidence>
<dbReference type="PROSITE" id="PS50931">
    <property type="entry name" value="HTH_LYSR"/>
    <property type="match status" value="1"/>
</dbReference>
<dbReference type="FunFam" id="1.10.10.10:FF:000001">
    <property type="entry name" value="LysR family transcriptional regulator"/>
    <property type="match status" value="1"/>
</dbReference>
<protein>
    <submittedName>
        <fullName evidence="6">LysR family transcriptional regulator</fullName>
    </submittedName>
</protein>
<reference evidence="6 7" key="1">
    <citation type="submission" date="2020-07" db="EMBL/GenBank/DDBJ databases">
        <title>Organ Donor 1.</title>
        <authorList>
            <person name="Marsh A.J."/>
            <person name="Azcarate-Peril M.A."/>
        </authorList>
    </citation>
    <scope>NUCLEOTIDE SEQUENCE [LARGE SCALE GENOMIC DNA]</scope>
    <source>
        <strain evidence="6 7">AMC0717</strain>
    </source>
</reference>
<dbReference type="EMBL" id="JACCKS010000003">
    <property type="protein sequence ID" value="NZA37200.1"/>
    <property type="molecule type" value="Genomic_DNA"/>
</dbReference>
<dbReference type="SUPFAM" id="SSF46785">
    <property type="entry name" value="Winged helix' DNA-binding domain"/>
    <property type="match status" value="1"/>
</dbReference>
<evidence type="ECO:0000313" key="7">
    <source>
        <dbReference type="Proteomes" id="UP000586254"/>
    </source>
</evidence>
<comment type="caution">
    <text evidence="6">The sequence shown here is derived from an EMBL/GenBank/DDBJ whole genome shotgun (WGS) entry which is preliminary data.</text>
</comment>
<dbReference type="PRINTS" id="PR00039">
    <property type="entry name" value="HTHLYSR"/>
</dbReference>
<feature type="domain" description="HTH lysR-type" evidence="5">
    <location>
        <begin position="1"/>
        <end position="57"/>
    </location>
</feature>
<comment type="similarity">
    <text evidence="1">Belongs to the LysR transcriptional regulatory family.</text>
</comment>
<dbReference type="Gene3D" id="1.10.10.10">
    <property type="entry name" value="Winged helix-like DNA-binding domain superfamily/Winged helix DNA-binding domain"/>
    <property type="match status" value="1"/>
</dbReference>
<dbReference type="InterPro" id="IPR005119">
    <property type="entry name" value="LysR_subst-bd"/>
</dbReference>
<dbReference type="InterPro" id="IPR000847">
    <property type="entry name" value="LysR_HTH_N"/>
</dbReference>
<keyword evidence="4" id="KW-0804">Transcription</keyword>
<evidence type="ECO:0000256" key="1">
    <source>
        <dbReference type="ARBA" id="ARBA00009437"/>
    </source>
</evidence>
<dbReference type="CDD" id="cd05466">
    <property type="entry name" value="PBP2_LTTR_substrate"/>
    <property type="match status" value="1"/>
</dbReference>